<dbReference type="GO" id="GO:0060326">
    <property type="term" value="P:cell chemotaxis"/>
    <property type="evidence" value="ECO:0007669"/>
    <property type="project" value="TreeGrafter"/>
</dbReference>
<evidence type="ECO:0000256" key="2">
    <source>
        <dbReference type="ARBA" id="ARBA00022511"/>
    </source>
</evidence>
<feature type="transmembrane region" description="Helical" evidence="9">
    <location>
        <begin position="26"/>
        <end position="48"/>
    </location>
</feature>
<comment type="subcellular location">
    <subcellularLocation>
        <location evidence="1">Host cell membrane</location>
        <topology evidence="1">Multi-pass membrane protein</topology>
    </subcellularLocation>
</comment>
<evidence type="ECO:0000256" key="9">
    <source>
        <dbReference type="SAM" id="Phobius"/>
    </source>
</evidence>
<keyword evidence="8" id="KW-0807">Transducer</keyword>
<gene>
    <name evidence="11" type="primary">CyUS28b</name>
</gene>
<dbReference type="InterPro" id="IPR000276">
    <property type="entry name" value="GPCR_Rhodpsn"/>
</dbReference>
<accession>A0A0K1H0C6</accession>
<keyword evidence="2" id="KW-1032">Host cell membrane</keyword>
<feature type="transmembrane region" description="Helical" evidence="9">
    <location>
        <begin position="91"/>
        <end position="112"/>
    </location>
</feature>
<keyword evidence="7" id="KW-0675">Receptor</keyword>
<evidence type="ECO:0000256" key="5">
    <source>
        <dbReference type="ARBA" id="ARBA00023040"/>
    </source>
</evidence>
<name>A0A0K1H0C6_9BETA</name>
<evidence type="ECO:0000256" key="7">
    <source>
        <dbReference type="ARBA" id="ARBA00023170"/>
    </source>
</evidence>
<dbReference type="InterPro" id="IPR050119">
    <property type="entry name" value="CCR1-9-like"/>
</dbReference>
<dbReference type="PROSITE" id="PS50262">
    <property type="entry name" value="G_PROTEIN_RECEP_F1_2"/>
    <property type="match status" value="1"/>
</dbReference>
<keyword evidence="3 9" id="KW-0812">Transmembrane</keyword>
<proteinExistence type="predicted"/>
<dbReference type="GO" id="GO:0019722">
    <property type="term" value="P:calcium-mediated signaling"/>
    <property type="evidence" value="ECO:0007669"/>
    <property type="project" value="TreeGrafter"/>
</dbReference>
<evidence type="ECO:0000256" key="3">
    <source>
        <dbReference type="ARBA" id="ARBA00022692"/>
    </source>
</evidence>
<dbReference type="SUPFAM" id="SSF81321">
    <property type="entry name" value="Family A G protein-coupled receptor-like"/>
    <property type="match status" value="1"/>
</dbReference>
<keyword evidence="5" id="KW-0297">G-protein coupled receptor</keyword>
<evidence type="ECO:0000259" key="10">
    <source>
        <dbReference type="PROSITE" id="PS50262"/>
    </source>
</evidence>
<evidence type="ECO:0000256" key="6">
    <source>
        <dbReference type="ARBA" id="ARBA00023136"/>
    </source>
</evidence>
<dbReference type="PRINTS" id="PR00237">
    <property type="entry name" value="GPCRRHODOPSN"/>
</dbReference>
<feature type="transmembrane region" description="Helical" evidence="9">
    <location>
        <begin position="220"/>
        <end position="242"/>
    </location>
</feature>
<evidence type="ECO:0000256" key="1">
    <source>
        <dbReference type="ARBA" id="ARBA00004598"/>
    </source>
</evidence>
<dbReference type="Proteomes" id="UP000118435">
    <property type="component" value="Segment"/>
</dbReference>
<organism evidence="11 12">
    <name type="scientific">Cynomolgus macaque cytomegalovirus strain Mauritius</name>
    <dbReference type="NCBI Taxonomy" id="1690255"/>
    <lineage>
        <taxon>Viruses</taxon>
        <taxon>Duplodnaviria</taxon>
        <taxon>Heunggongvirae</taxon>
        <taxon>Peploviricota</taxon>
        <taxon>Herviviricetes</taxon>
        <taxon>Herpesvirales</taxon>
        <taxon>Orthoherpesviridae</taxon>
        <taxon>Betaherpesvirinae</taxon>
        <taxon>Cytomegalovirus</taxon>
        <taxon>Cytomegalovirus macacinebeta3</taxon>
    </lineage>
</organism>
<dbReference type="Gene3D" id="1.20.1070.10">
    <property type="entry name" value="Rhodopsin 7-helix transmembrane proteins"/>
    <property type="match status" value="1"/>
</dbReference>
<dbReference type="GO" id="GO:0007204">
    <property type="term" value="P:positive regulation of cytosolic calcium ion concentration"/>
    <property type="evidence" value="ECO:0007669"/>
    <property type="project" value="TreeGrafter"/>
</dbReference>
<evidence type="ECO:0000313" key="12">
    <source>
        <dbReference type="Proteomes" id="UP000118435"/>
    </source>
</evidence>
<keyword evidence="6 9" id="KW-0472">Membrane</keyword>
<sequence>MTNTNNTTCHLNGTLETFKITRPVAISAYTVLVVIGLLGNIVLLSVLVVKRKLKFPNDIYFFNASLADVFAVCMLPAWVNYALDSTQLSKFSCITFTFGFYVSLFIQAWMLILVTVERYGSLVWIAPITRNKAIANCVLFWLISILLAAPYYSFRNENDQHQCIMRNYVWCVGTTWHIVLDFLVTATTFIIPVITVLALSFKMARWSTFGYRNLTSRTSLILILILTVAAGFWGPFHLFMFIEDVAGQIYHIQKDCWYLQLRHLCSLMTETLVFLRSVFNPYIYMIISYKFRQQVRSLLKRTQYDALDTTQLAETMELKAKGVAVADPAPHDCECFL</sequence>
<dbReference type="PANTHER" id="PTHR10489">
    <property type="entry name" value="CELL ADHESION MOLECULE"/>
    <property type="match status" value="1"/>
</dbReference>
<dbReference type="GO" id="GO:0006955">
    <property type="term" value="P:immune response"/>
    <property type="evidence" value="ECO:0007669"/>
    <property type="project" value="TreeGrafter"/>
</dbReference>
<dbReference type="PANTHER" id="PTHR10489:SF671">
    <property type="entry name" value="C-X-C CHEMOKINE RECEPTOR TYPE 3"/>
    <property type="match status" value="1"/>
</dbReference>
<dbReference type="GO" id="GO:0016020">
    <property type="term" value="C:membrane"/>
    <property type="evidence" value="ECO:0007669"/>
    <property type="project" value="InterPro"/>
</dbReference>
<evidence type="ECO:0000313" key="11">
    <source>
        <dbReference type="EMBL" id="AKT72699.1"/>
    </source>
</evidence>
<feature type="transmembrane region" description="Helical" evidence="9">
    <location>
        <begin position="273"/>
        <end position="291"/>
    </location>
</feature>
<dbReference type="GO" id="GO:0020002">
    <property type="term" value="C:host cell plasma membrane"/>
    <property type="evidence" value="ECO:0007669"/>
    <property type="project" value="UniProtKB-SubCell"/>
</dbReference>
<dbReference type="InterPro" id="IPR017452">
    <property type="entry name" value="GPCR_Rhodpsn_7TM"/>
</dbReference>
<feature type="transmembrane region" description="Helical" evidence="9">
    <location>
        <begin position="133"/>
        <end position="154"/>
    </location>
</feature>
<feature type="domain" description="G-protein coupled receptors family 1 profile" evidence="10">
    <location>
        <begin position="39"/>
        <end position="284"/>
    </location>
</feature>
<dbReference type="Pfam" id="PF00001">
    <property type="entry name" value="7tm_1"/>
    <property type="match status" value="1"/>
</dbReference>
<reference evidence="11 12" key="1">
    <citation type="journal article" date="2016" name="BMC Genomics">
        <title>A novel strain of cynomolgus macaque cytomegalovirus: implications for host-virus co-evolution.</title>
        <authorList>
            <person name="Russell J.N."/>
            <person name="Marsh A.K."/>
            <person name="Willer D.O."/>
            <person name="Ambagala A.P."/>
            <person name="Dzamba M."/>
            <person name="Chan J.K."/>
            <person name="Pilon R."/>
            <person name="Fournier J."/>
            <person name="Brudno M."/>
            <person name="Antony J.M."/>
            <person name="Sandstrom P."/>
            <person name="Evans B.J."/>
            <person name="MacDonald K.S."/>
        </authorList>
    </citation>
    <scope>NUCLEOTIDE SEQUENCE [LARGE SCALE GENOMIC DNA]</scope>
    <source>
        <strain evidence="11">Mauritius</strain>
    </source>
</reference>
<protein>
    <submittedName>
        <fullName evidence="11">Protein US28b</fullName>
    </submittedName>
</protein>
<feature type="transmembrane region" description="Helical" evidence="9">
    <location>
        <begin position="60"/>
        <end position="79"/>
    </location>
</feature>
<keyword evidence="4 9" id="KW-1133">Transmembrane helix</keyword>
<feature type="transmembrane region" description="Helical" evidence="9">
    <location>
        <begin position="174"/>
        <end position="199"/>
    </location>
</feature>
<evidence type="ECO:0000256" key="8">
    <source>
        <dbReference type="ARBA" id="ARBA00023224"/>
    </source>
</evidence>
<keyword evidence="2" id="KW-1043">Host membrane</keyword>
<dbReference type="EMBL" id="KP796148">
    <property type="protein sequence ID" value="AKT72699.1"/>
    <property type="molecule type" value="Genomic_DNA"/>
</dbReference>
<evidence type="ECO:0000256" key="4">
    <source>
        <dbReference type="ARBA" id="ARBA00022989"/>
    </source>
</evidence>
<dbReference type="GO" id="GO:0016493">
    <property type="term" value="F:C-C chemokine receptor activity"/>
    <property type="evidence" value="ECO:0007669"/>
    <property type="project" value="TreeGrafter"/>
</dbReference>
<dbReference type="GO" id="GO:0019957">
    <property type="term" value="F:C-C chemokine binding"/>
    <property type="evidence" value="ECO:0007669"/>
    <property type="project" value="TreeGrafter"/>
</dbReference>